<dbReference type="SUPFAM" id="SSF111283">
    <property type="entry name" value="Putative modulator of DNA gyrase, PmbA/TldD"/>
    <property type="match status" value="1"/>
</dbReference>
<dbReference type="GO" id="GO:0006508">
    <property type="term" value="P:proteolysis"/>
    <property type="evidence" value="ECO:0007669"/>
    <property type="project" value="InterPro"/>
</dbReference>
<dbReference type="InterPro" id="IPR035068">
    <property type="entry name" value="TldD/PmbA_N"/>
</dbReference>
<dbReference type="EMBL" id="KF901052">
    <property type="protein sequence ID" value="AIF16327.1"/>
    <property type="molecule type" value="Genomic_DNA"/>
</dbReference>
<dbReference type="InterPro" id="IPR036059">
    <property type="entry name" value="TldD/PmbA_sf"/>
</dbReference>
<dbReference type="PANTHER" id="PTHR43666">
    <property type="entry name" value="TLDD PROTEIN"/>
    <property type="match status" value="1"/>
</dbReference>
<dbReference type="AlphaFoldDB" id="A0A075HPH0"/>
<dbReference type="PANTHER" id="PTHR43666:SF1">
    <property type="entry name" value="CONSERVED PROTEIN"/>
    <property type="match status" value="1"/>
</dbReference>
<organism evidence="3">
    <name type="scientific">uncultured marine thaumarchaeote KM3_73_F02</name>
    <dbReference type="NCBI Taxonomy" id="1456268"/>
    <lineage>
        <taxon>Archaea</taxon>
        <taxon>Nitrososphaerota</taxon>
        <taxon>environmental samples</taxon>
    </lineage>
</organism>
<protein>
    <submittedName>
        <fullName evidence="3">TldE-like protein (PmbA)</fullName>
    </submittedName>
</protein>
<dbReference type="Pfam" id="PF19290">
    <property type="entry name" value="PmbA_TldD_2nd"/>
    <property type="match status" value="1"/>
</dbReference>
<sequence>MKLLNLDELIELGFSEATKAGVDDASILGGQSVERMIRFSNNNITVSKDIDNIFLTAYVTKGKRRIIGSTSNPIQRSLKSFIKNLVDTCASLEPTKSYTQLPNGPFRYKSGKNFDIKIRDNAIDLIGLTKQAIDQGLNAGAERVSGTLTSNHGRQLIRTSAGVQGENQSTSLTINVRAFADDSASGHGLSCSSNTRKFDAEDAGRTAGEYAKRSIGAKVAKDGIYDLILAPTVTADIVQHVGSFASAFSVETGSSFLANKMGQTVATDSFTLRDYGLIKNGLGGHVFDDEGVPTKETTIINKGVLESYLHNSATAATFNTKTTGNAGLISPHPWNLVVDKGSLDTEEMVSQVKMGMFITNNWYTRFQNLRGGEYSTVPRDAAFLIEKGEIKYPISGMRISDTIPRQLLNIKELSEERKWIEWWEVNVPILAPYMLLKDVPITCAVR</sequence>
<accession>A0A075HPH0</accession>
<evidence type="ECO:0000313" key="3">
    <source>
        <dbReference type="EMBL" id="AIF16327.1"/>
    </source>
</evidence>
<feature type="domain" description="Metalloprotease TldD/E C-terminal" evidence="1">
    <location>
        <begin position="223"/>
        <end position="441"/>
    </location>
</feature>
<dbReference type="Pfam" id="PF19289">
    <property type="entry name" value="PmbA_TldD_3rd"/>
    <property type="match status" value="1"/>
</dbReference>
<dbReference type="Gene3D" id="3.30.2290.10">
    <property type="entry name" value="PmbA/TldD superfamily"/>
    <property type="match status" value="1"/>
</dbReference>
<dbReference type="InterPro" id="IPR045569">
    <property type="entry name" value="Metalloprtase-TldD/E_C"/>
</dbReference>
<name>A0A075HPH0_9ARCH</name>
<evidence type="ECO:0000259" key="2">
    <source>
        <dbReference type="Pfam" id="PF19290"/>
    </source>
</evidence>
<proteinExistence type="predicted"/>
<dbReference type="GO" id="GO:0008237">
    <property type="term" value="F:metallopeptidase activity"/>
    <property type="evidence" value="ECO:0007669"/>
    <property type="project" value="InterPro"/>
</dbReference>
<reference evidence="3" key="1">
    <citation type="journal article" date="2014" name="Genome Biol. Evol.">
        <title>Pangenome evidence for extensive interdomain horizontal transfer affecting lineage core and shell genes in uncultured planktonic thaumarchaeota and euryarchaeota.</title>
        <authorList>
            <person name="Deschamps P."/>
            <person name="Zivanovic Y."/>
            <person name="Moreira D."/>
            <person name="Rodriguez-Valera F."/>
            <person name="Lopez-Garcia P."/>
        </authorList>
    </citation>
    <scope>NUCLEOTIDE SEQUENCE</scope>
</reference>
<dbReference type="InterPro" id="IPR045570">
    <property type="entry name" value="Metalloprtase-TldD/E_cen_dom"/>
</dbReference>
<gene>
    <name evidence="3" type="primary">pmbA</name>
</gene>
<feature type="domain" description="Metalloprotease TldD/E central" evidence="2">
    <location>
        <begin position="142"/>
        <end position="214"/>
    </location>
</feature>
<evidence type="ECO:0000259" key="1">
    <source>
        <dbReference type="Pfam" id="PF19289"/>
    </source>
</evidence>